<proteinExistence type="predicted"/>
<evidence type="ECO:0000313" key="3">
    <source>
        <dbReference type="Proteomes" id="UP000199182"/>
    </source>
</evidence>
<feature type="domain" description="N-acetyltransferase" evidence="1">
    <location>
        <begin position="159"/>
        <end position="311"/>
    </location>
</feature>
<dbReference type="RefSeq" id="WP_092638334.1">
    <property type="nucleotide sequence ID" value="NZ_FNID01000006.1"/>
</dbReference>
<evidence type="ECO:0000313" key="2">
    <source>
        <dbReference type="EMBL" id="SDM84028.1"/>
    </source>
</evidence>
<sequence>MITLSDFARKDIPCALELIKTNYEELTVSNPVLPPFGNCPPLDEFAENGLGVSAYKDGRLVGFLCWYRPWQQHFGKTAGTFSPLHAHGAIKENRGRIYSLLFEHAAQKLVRQGILSYAIALYSSDSEVVNSFFWNGFGLRCVDAIRPMEELSVASCTDYVFRELVQTEKLKAFHLKNALVEHLNASPMFIPLPPFTEAQFLEMFDDSRFFVAEDNGDVFAFLEVACDGESFVGEDASMMNICGAYMQKPYRGTGIYTQLLNHTIKTLKSEGYTRLGVDCESFNPTARGFWLKHFTPYVFSVTRRIDERITG</sequence>
<organism evidence="2 3">
    <name type="scientific">Acetanaerobacterium elongatum</name>
    <dbReference type="NCBI Taxonomy" id="258515"/>
    <lineage>
        <taxon>Bacteria</taxon>
        <taxon>Bacillati</taxon>
        <taxon>Bacillota</taxon>
        <taxon>Clostridia</taxon>
        <taxon>Eubacteriales</taxon>
        <taxon>Oscillospiraceae</taxon>
        <taxon>Acetanaerobacterium</taxon>
    </lineage>
</organism>
<name>A0A1G9WHL3_9FIRM</name>
<dbReference type="AlphaFoldDB" id="A0A1G9WHL3"/>
<dbReference type="Proteomes" id="UP000199182">
    <property type="component" value="Unassembled WGS sequence"/>
</dbReference>
<dbReference type="InterPro" id="IPR016181">
    <property type="entry name" value="Acyl_CoA_acyltransferase"/>
</dbReference>
<dbReference type="Pfam" id="PF00583">
    <property type="entry name" value="Acetyltransf_1"/>
    <property type="match status" value="1"/>
</dbReference>
<dbReference type="PROSITE" id="PS51186">
    <property type="entry name" value="GNAT"/>
    <property type="match status" value="1"/>
</dbReference>
<reference evidence="2 3" key="1">
    <citation type="submission" date="2016-10" db="EMBL/GenBank/DDBJ databases">
        <authorList>
            <person name="de Groot N.N."/>
        </authorList>
    </citation>
    <scope>NUCLEOTIDE SEQUENCE [LARGE SCALE GENOMIC DNA]</scope>
    <source>
        <strain evidence="2 3">CGMCC 1.5012</strain>
    </source>
</reference>
<dbReference type="SUPFAM" id="SSF55729">
    <property type="entry name" value="Acyl-CoA N-acyltransferases (Nat)"/>
    <property type="match status" value="1"/>
</dbReference>
<accession>A0A1G9WHL3</accession>
<dbReference type="CDD" id="cd04301">
    <property type="entry name" value="NAT_SF"/>
    <property type="match status" value="1"/>
</dbReference>
<protein>
    <submittedName>
        <fullName evidence="2">Acetyltransferase (GNAT) family protein</fullName>
    </submittedName>
</protein>
<dbReference type="GO" id="GO:0016747">
    <property type="term" value="F:acyltransferase activity, transferring groups other than amino-acyl groups"/>
    <property type="evidence" value="ECO:0007669"/>
    <property type="project" value="InterPro"/>
</dbReference>
<evidence type="ECO:0000259" key="1">
    <source>
        <dbReference type="PROSITE" id="PS51186"/>
    </source>
</evidence>
<keyword evidence="3" id="KW-1185">Reference proteome</keyword>
<keyword evidence="2" id="KW-0808">Transferase</keyword>
<dbReference type="EMBL" id="FNID01000006">
    <property type="protein sequence ID" value="SDM84028.1"/>
    <property type="molecule type" value="Genomic_DNA"/>
</dbReference>
<dbReference type="InterPro" id="IPR000182">
    <property type="entry name" value="GNAT_dom"/>
</dbReference>
<dbReference type="Gene3D" id="3.40.630.30">
    <property type="match status" value="1"/>
</dbReference>
<gene>
    <name evidence="2" type="ORF">SAMN05192585_10621</name>
</gene>
<dbReference type="OrthoDB" id="1550635at2"/>